<comment type="caution">
    <text evidence="7">The sequence shown here is derived from an EMBL/GenBank/DDBJ whole genome shotgun (WGS) entry which is preliminary data.</text>
</comment>
<keyword evidence="2" id="KW-0547">Nucleotide-binding</keyword>
<dbReference type="Pfam" id="PF00069">
    <property type="entry name" value="Pkinase"/>
    <property type="match status" value="1"/>
</dbReference>
<dbReference type="PANTHER" id="PTHR43289:SF6">
    <property type="entry name" value="SERINE_THREONINE-PROTEIN KINASE NEKL-3"/>
    <property type="match status" value="1"/>
</dbReference>
<dbReference type="PROSITE" id="PS50006">
    <property type="entry name" value="FHA_DOMAIN"/>
    <property type="match status" value="1"/>
</dbReference>
<evidence type="ECO:0000256" key="1">
    <source>
        <dbReference type="ARBA" id="ARBA00022679"/>
    </source>
</evidence>
<dbReference type="InterPro" id="IPR000253">
    <property type="entry name" value="FHA_dom"/>
</dbReference>
<sequence>MQRQLIVLSGPDSGRTFRLDDGQTLTIGRGQASNTQINDPRMSRVHCRVAVDGGKTILTDAGSTGGTHVGQTQITEHELRSGEVFRLGETEIRFVIDGIQDEATIAGDQAFGRPKPQPKSKRLQDLVGESFADYRLDSIITMGNSGMVFKGTDTKRERPVAVKVLAPDFANSEEQKERFVRAMKTMLPIKHPNIVRLYNAGKKGPFCWAAMEYVDGESMLHVIDRIGIEGMLDWRAVWRVAVHIARALNEAHENHIVHRNVTPANILQRSSDKVCLLGDLVLAKAMEGTMAKQVTQPGQLIGDVPYMSPERTRDSASADHRSDLYGLGATLYALLTGRPPFEGESLPVLIQQVRDKEPRPPKEFQLSIEDRFQDIVMQLLTKRPDDRYQTPRELLKDLDRVGMFNALHAD</sequence>
<dbReference type="Gene3D" id="3.30.200.20">
    <property type="entry name" value="Phosphorylase Kinase, domain 1"/>
    <property type="match status" value="1"/>
</dbReference>
<dbReference type="OrthoDB" id="6111975at2"/>
<keyword evidence="8" id="KW-1185">Reference proteome</keyword>
<dbReference type="GO" id="GO:0004674">
    <property type="term" value="F:protein serine/threonine kinase activity"/>
    <property type="evidence" value="ECO:0007669"/>
    <property type="project" value="UniProtKB-EC"/>
</dbReference>
<feature type="domain" description="Protein kinase" evidence="6">
    <location>
        <begin position="134"/>
        <end position="404"/>
    </location>
</feature>
<dbReference type="Gene3D" id="1.10.510.10">
    <property type="entry name" value="Transferase(Phosphotransferase) domain 1"/>
    <property type="match status" value="1"/>
</dbReference>
<accession>A0A5C6B5W0</accession>
<dbReference type="PROSITE" id="PS50011">
    <property type="entry name" value="PROTEIN_KINASE_DOM"/>
    <property type="match status" value="1"/>
</dbReference>
<reference evidence="7 8" key="1">
    <citation type="submission" date="2019-02" db="EMBL/GenBank/DDBJ databases">
        <title>Deep-cultivation of Planctomycetes and their phenomic and genomic characterization uncovers novel biology.</title>
        <authorList>
            <person name="Wiegand S."/>
            <person name="Jogler M."/>
            <person name="Boedeker C."/>
            <person name="Pinto D."/>
            <person name="Vollmers J."/>
            <person name="Rivas-Marin E."/>
            <person name="Kohn T."/>
            <person name="Peeters S.H."/>
            <person name="Heuer A."/>
            <person name="Rast P."/>
            <person name="Oberbeckmann S."/>
            <person name="Bunk B."/>
            <person name="Jeske O."/>
            <person name="Meyerdierks A."/>
            <person name="Storesund J.E."/>
            <person name="Kallscheuer N."/>
            <person name="Luecker S."/>
            <person name="Lage O.M."/>
            <person name="Pohl T."/>
            <person name="Merkel B.J."/>
            <person name="Hornburger P."/>
            <person name="Mueller R.-W."/>
            <person name="Bruemmer F."/>
            <person name="Labrenz M."/>
            <person name="Spormann A.M."/>
            <person name="Op Den Camp H."/>
            <person name="Overmann J."/>
            <person name="Amann R."/>
            <person name="Jetten M.S.M."/>
            <person name="Mascher T."/>
            <person name="Medema M.H."/>
            <person name="Devos D.P."/>
            <person name="Kaster A.-K."/>
            <person name="Ovreas L."/>
            <person name="Rohde M."/>
            <person name="Galperin M.Y."/>
            <person name="Jogler C."/>
        </authorList>
    </citation>
    <scope>NUCLEOTIDE SEQUENCE [LARGE SCALE GENOMIC DNA]</scope>
    <source>
        <strain evidence="7 8">Pla52n</strain>
    </source>
</reference>
<feature type="domain" description="FHA" evidence="5">
    <location>
        <begin position="25"/>
        <end position="74"/>
    </location>
</feature>
<dbReference type="RefSeq" id="WP_146517710.1">
    <property type="nucleotide sequence ID" value="NZ_CP151726.1"/>
</dbReference>
<dbReference type="Gene3D" id="2.60.200.20">
    <property type="match status" value="1"/>
</dbReference>
<evidence type="ECO:0000256" key="4">
    <source>
        <dbReference type="ARBA" id="ARBA00022840"/>
    </source>
</evidence>
<protein>
    <submittedName>
        <fullName evidence="7">Serine/threonine-protein kinase PknB</fullName>
        <ecNumber evidence="7">2.7.11.1</ecNumber>
    </submittedName>
</protein>
<keyword evidence="4" id="KW-0067">ATP-binding</keyword>
<dbReference type="Pfam" id="PF00498">
    <property type="entry name" value="FHA"/>
    <property type="match status" value="1"/>
</dbReference>
<evidence type="ECO:0000256" key="3">
    <source>
        <dbReference type="ARBA" id="ARBA00022777"/>
    </source>
</evidence>
<name>A0A5C6B5W0_9BACT</name>
<dbReference type="AlphaFoldDB" id="A0A5C6B5W0"/>
<organism evidence="7 8">
    <name type="scientific">Stieleria varia</name>
    <dbReference type="NCBI Taxonomy" id="2528005"/>
    <lineage>
        <taxon>Bacteria</taxon>
        <taxon>Pseudomonadati</taxon>
        <taxon>Planctomycetota</taxon>
        <taxon>Planctomycetia</taxon>
        <taxon>Pirellulales</taxon>
        <taxon>Pirellulaceae</taxon>
        <taxon>Stieleria</taxon>
    </lineage>
</organism>
<dbReference type="InterPro" id="IPR008984">
    <property type="entry name" value="SMAD_FHA_dom_sf"/>
</dbReference>
<evidence type="ECO:0000259" key="6">
    <source>
        <dbReference type="PROSITE" id="PS50011"/>
    </source>
</evidence>
<evidence type="ECO:0000313" key="7">
    <source>
        <dbReference type="EMBL" id="TWU07493.1"/>
    </source>
</evidence>
<keyword evidence="3 7" id="KW-0418">Kinase</keyword>
<dbReference type="CDD" id="cd00060">
    <property type="entry name" value="FHA"/>
    <property type="match status" value="1"/>
</dbReference>
<dbReference type="InterPro" id="IPR011009">
    <property type="entry name" value="Kinase-like_dom_sf"/>
</dbReference>
<evidence type="ECO:0000259" key="5">
    <source>
        <dbReference type="PROSITE" id="PS50006"/>
    </source>
</evidence>
<dbReference type="SUPFAM" id="SSF49879">
    <property type="entry name" value="SMAD/FHA domain"/>
    <property type="match status" value="1"/>
</dbReference>
<keyword evidence="1 7" id="KW-0808">Transferase</keyword>
<dbReference type="Proteomes" id="UP000320176">
    <property type="component" value="Unassembled WGS sequence"/>
</dbReference>
<dbReference type="PANTHER" id="PTHR43289">
    <property type="entry name" value="MITOGEN-ACTIVATED PROTEIN KINASE KINASE KINASE 20-RELATED"/>
    <property type="match status" value="1"/>
</dbReference>
<dbReference type="CDD" id="cd14014">
    <property type="entry name" value="STKc_PknB_like"/>
    <property type="match status" value="1"/>
</dbReference>
<dbReference type="EMBL" id="SJPN01000001">
    <property type="protein sequence ID" value="TWU07493.1"/>
    <property type="molecule type" value="Genomic_DNA"/>
</dbReference>
<evidence type="ECO:0000256" key="2">
    <source>
        <dbReference type="ARBA" id="ARBA00022741"/>
    </source>
</evidence>
<dbReference type="InterPro" id="IPR000719">
    <property type="entry name" value="Prot_kinase_dom"/>
</dbReference>
<dbReference type="GO" id="GO:0005524">
    <property type="term" value="F:ATP binding"/>
    <property type="evidence" value="ECO:0007669"/>
    <property type="project" value="UniProtKB-KW"/>
</dbReference>
<proteinExistence type="predicted"/>
<evidence type="ECO:0000313" key="8">
    <source>
        <dbReference type="Proteomes" id="UP000320176"/>
    </source>
</evidence>
<dbReference type="SMART" id="SM00240">
    <property type="entry name" value="FHA"/>
    <property type="match status" value="1"/>
</dbReference>
<gene>
    <name evidence="7" type="primary">pknB_1</name>
    <name evidence="7" type="ORF">Pla52n_00660</name>
</gene>
<dbReference type="SUPFAM" id="SSF56112">
    <property type="entry name" value="Protein kinase-like (PK-like)"/>
    <property type="match status" value="1"/>
</dbReference>
<dbReference type="EC" id="2.7.11.1" evidence="7"/>